<feature type="region of interest" description="Disordered" evidence="1">
    <location>
        <begin position="1"/>
        <end position="83"/>
    </location>
</feature>
<feature type="compositionally biased region" description="Polar residues" evidence="1">
    <location>
        <begin position="1"/>
        <end position="25"/>
    </location>
</feature>
<dbReference type="EMBL" id="KB908482">
    <property type="protein sequence ID" value="EOA90865.1"/>
    <property type="molecule type" value="Genomic_DNA"/>
</dbReference>
<proteinExistence type="predicted"/>
<keyword evidence="3" id="KW-1185">Reference proteome</keyword>
<reference evidence="2 3" key="1">
    <citation type="journal article" date="2012" name="PLoS Pathog.">
        <title>Diverse lifestyles and strategies of plant pathogenesis encoded in the genomes of eighteen Dothideomycetes fungi.</title>
        <authorList>
            <person name="Ohm R.A."/>
            <person name="Feau N."/>
            <person name="Henrissat B."/>
            <person name="Schoch C.L."/>
            <person name="Horwitz B.A."/>
            <person name="Barry K.W."/>
            <person name="Condon B.J."/>
            <person name="Copeland A.C."/>
            <person name="Dhillon B."/>
            <person name="Glaser F."/>
            <person name="Hesse C.N."/>
            <person name="Kosti I."/>
            <person name="LaButti K."/>
            <person name="Lindquist E.A."/>
            <person name="Lucas S."/>
            <person name="Salamov A.A."/>
            <person name="Bradshaw R.E."/>
            <person name="Ciuffetti L."/>
            <person name="Hamelin R.C."/>
            <person name="Kema G.H.J."/>
            <person name="Lawrence C."/>
            <person name="Scott J.A."/>
            <person name="Spatafora J.W."/>
            <person name="Turgeon B.G."/>
            <person name="de Wit P.J.G.M."/>
            <person name="Zhong S."/>
            <person name="Goodwin S.B."/>
            <person name="Grigoriev I.V."/>
        </authorList>
    </citation>
    <scope>NUCLEOTIDE SEQUENCE [LARGE SCALE GENOMIC DNA]</scope>
    <source>
        <strain evidence="3">28A</strain>
    </source>
</reference>
<accession>R0J1K3</accession>
<dbReference type="OrthoDB" id="3693990at2759"/>
<reference evidence="2 3" key="2">
    <citation type="journal article" date="2013" name="PLoS Genet.">
        <title>Comparative genome structure, secondary metabolite, and effector coding capacity across Cochliobolus pathogens.</title>
        <authorList>
            <person name="Condon B.J."/>
            <person name="Leng Y."/>
            <person name="Wu D."/>
            <person name="Bushley K.E."/>
            <person name="Ohm R.A."/>
            <person name="Otillar R."/>
            <person name="Martin J."/>
            <person name="Schackwitz W."/>
            <person name="Grimwood J."/>
            <person name="MohdZainudin N."/>
            <person name="Xue C."/>
            <person name="Wang R."/>
            <person name="Manning V.A."/>
            <person name="Dhillon B."/>
            <person name="Tu Z.J."/>
            <person name="Steffenson B.J."/>
            <person name="Salamov A."/>
            <person name="Sun H."/>
            <person name="Lowry S."/>
            <person name="LaButti K."/>
            <person name="Han J."/>
            <person name="Copeland A."/>
            <person name="Lindquist E."/>
            <person name="Barry K."/>
            <person name="Schmutz J."/>
            <person name="Baker S.E."/>
            <person name="Ciuffetti L.M."/>
            <person name="Grigoriev I.V."/>
            <person name="Zhong S."/>
            <person name="Turgeon B.G."/>
        </authorList>
    </citation>
    <scope>NUCLEOTIDE SEQUENCE [LARGE SCALE GENOMIC DNA]</scope>
    <source>
        <strain evidence="3">28A</strain>
    </source>
</reference>
<evidence type="ECO:0000313" key="2">
    <source>
        <dbReference type="EMBL" id="EOA90865.1"/>
    </source>
</evidence>
<name>R0J1K3_EXST2</name>
<protein>
    <submittedName>
        <fullName evidence="2">Uncharacterized protein</fullName>
    </submittedName>
</protein>
<organism evidence="2 3">
    <name type="scientific">Exserohilum turcicum (strain 28A)</name>
    <name type="common">Northern leaf blight fungus</name>
    <name type="synonym">Setosphaeria turcica</name>
    <dbReference type="NCBI Taxonomy" id="671987"/>
    <lineage>
        <taxon>Eukaryota</taxon>
        <taxon>Fungi</taxon>
        <taxon>Dikarya</taxon>
        <taxon>Ascomycota</taxon>
        <taxon>Pezizomycotina</taxon>
        <taxon>Dothideomycetes</taxon>
        <taxon>Pleosporomycetidae</taxon>
        <taxon>Pleosporales</taxon>
        <taxon>Pleosporineae</taxon>
        <taxon>Pleosporaceae</taxon>
        <taxon>Exserohilum</taxon>
    </lineage>
</organism>
<feature type="compositionally biased region" description="Basic and acidic residues" evidence="1">
    <location>
        <begin position="74"/>
        <end position="83"/>
    </location>
</feature>
<sequence length="83" mass="8903">MTSNQSGRSDNSNTNASADQANAGRTNGDRHQTQGSTQGDSELVSEASVPVGTLRVSNGRVTGEEYQEYYEYSQSDKKPNGTQ</sequence>
<evidence type="ECO:0000256" key="1">
    <source>
        <dbReference type="SAM" id="MobiDB-lite"/>
    </source>
</evidence>
<evidence type="ECO:0000313" key="3">
    <source>
        <dbReference type="Proteomes" id="UP000016935"/>
    </source>
</evidence>
<dbReference type="GeneID" id="19399913"/>
<dbReference type="AlphaFoldDB" id="R0J1K3"/>
<gene>
    <name evidence="2" type="ORF">SETTUDRAFT_166726</name>
</gene>
<dbReference type="HOGENOM" id="CLU_2544041_0_0_1"/>
<dbReference type="RefSeq" id="XP_008021578.1">
    <property type="nucleotide sequence ID" value="XM_008023387.1"/>
</dbReference>
<dbReference type="Proteomes" id="UP000016935">
    <property type="component" value="Unassembled WGS sequence"/>
</dbReference>